<protein>
    <recommendedName>
        <fullName evidence="3">DUF2840 domain-containing protein</fullName>
    </recommendedName>
</protein>
<dbReference type="EMBL" id="BSNK01000002">
    <property type="protein sequence ID" value="GLQ23863.1"/>
    <property type="molecule type" value="Genomic_DNA"/>
</dbReference>
<keyword evidence="2" id="KW-1185">Reference proteome</keyword>
<comment type="caution">
    <text evidence="1">The sequence shown here is derived from an EMBL/GenBank/DDBJ whole genome shotgun (WGS) entry which is preliminary data.</text>
</comment>
<evidence type="ECO:0000313" key="1">
    <source>
        <dbReference type="EMBL" id="GLQ23863.1"/>
    </source>
</evidence>
<proteinExistence type="predicted"/>
<dbReference type="Pfam" id="PF11000">
    <property type="entry name" value="DUF2840"/>
    <property type="match status" value="1"/>
</dbReference>
<sequence>MTTDPYTLVEVHFRKNRINHRVLFGEPDRYVRKDWQRRFAAYRPGQVFGYERWEANGFGTQLWSVAICRALDQGHCTTLPGIHPGADVWLHASGTTRVRRVLAALDALQAIQFAPESLPERRWRAINLANLQAKNLAQIVEGWLC</sequence>
<accession>A0ABQ5V8T7</accession>
<name>A0ABQ5V8T7_9PROT</name>
<organism evidence="1 2">
    <name type="scientific">Algimonas ampicilliniresistens</name>
    <dbReference type="NCBI Taxonomy" id="1298735"/>
    <lineage>
        <taxon>Bacteria</taxon>
        <taxon>Pseudomonadati</taxon>
        <taxon>Pseudomonadota</taxon>
        <taxon>Alphaproteobacteria</taxon>
        <taxon>Maricaulales</taxon>
        <taxon>Robiginitomaculaceae</taxon>
        <taxon>Algimonas</taxon>
    </lineage>
</organism>
<dbReference type="Proteomes" id="UP001161391">
    <property type="component" value="Unassembled WGS sequence"/>
</dbReference>
<reference evidence="1" key="2">
    <citation type="submission" date="2023-01" db="EMBL/GenBank/DDBJ databases">
        <title>Draft genome sequence of Algimonas ampicilliniresistens strain NBRC 108219.</title>
        <authorList>
            <person name="Sun Q."/>
            <person name="Mori K."/>
        </authorList>
    </citation>
    <scope>NUCLEOTIDE SEQUENCE</scope>
    <source>
        <strain evidence="1">NBRC 108219</strain>
    </source>
</reference>
<evidence type="ECO:0000313" key="2">
    <source>
        <dbReference type="Proteomes" id="UP001161391"/>
    </source>
</evidence>
<gene>
    <name evidence="1" type="ORF">GCM10007853_17370</name>
</gene>
<reference evidence="1" key="1">
    <citation type="journal article" date="2014" name="Int. J. Syst. Evol. Microbiol.">
        <title>Complete genome of a new Firmicutes species belonging to the dominant human colonic microbiota ('Ruminococcus bicirculans') reveals two chromosomes and a selective capacity to utilize plant glucans.</title>
        <authorList>
            <consortium name="NISC Comparative Sequencing Program"/>
            <person name="Wegmann U."/>
            <person name="Louis P."/>
            <person name="Goesmann A."/>
            <person name="Henrissat B."/>
            <person name="Duncan S.H."/>
            <person name="Flint H.J."/>
        </authorList>
    </citation>
    <scope>NUCLEOTIDE SEQUENCE</scope>
    <source>
        <strain evidence="1">NBRC 108219</strain>
    </source>
</reference>
<dbReference type="RefSeq" id="WP_284389709.1">
    <property type="nucleotide sequence ID" value="NZ_BSNK01000002.1"/>
</dbReference>
<evidence type="ECO:0008006" key="3">
    <source>
        <dbReference type="Google" id="ProtNLM"/>
    </source>
</evidence>
<dbReference type="InterPro" id="IPR021263">
    <property type="entry name" value="DUF2840"/>
</dbReference>